<dbReference type="PANTHER" id="PTHR38692">
    <property type="entry name" value="PROTEIN SMG"/>
    <property type="match status" value="1"/>
</dbReference>
<keyword evidence="3" id="KW-1185">Reference proteome</keyword>
<dbReference type="InterPro" id="IPR007456">
    <property type="entry name" value="Smg"/>
</dbReference>
<proteinExistence type="inferred from homology"/>
<dbReference type="Proteomes" id="UP000319502">
    <property type="component" value="Unassembled WGS sequence"/>
</dbReference>
<dbReference type="PANTHER" id="PTHR38692:SF1">
    <property type="entry name" value="PROTEIN SMG"/>
    <property type="match status" value="1"/>
</dbReference>
<dbReference type="HAMAP" id="MF_00598">
    <property type="entry name" value="Smg"/>
    <property type="match status" value="1"/>
</dbReference>
<evidence type="ECO:0000313" key="3">
    <source>
        <dbReference type="Proteomes" id="UP000319502"/>
    </source>
</evidence>
<name>A0A557R1F7_9RHOO</name>
<organism evidence="2 3">
    <name type="scientific">Denitromonas halophila</name>
    <dbReference type="NCBI Taxonomy" id="1629404"/>
    <lineage>
        <taxon>Bacteria</taxon>
        <taxon>Pseudomonadati</taxon>
        <taxon>Pseudomonadota</taxon>
        <taxon>Betaproteobacteria</taxon>
        <taxon>Rhodocyclales</taxon>
        <taxon>Zoogloeaceae</taxon>
        <taxon>Denitromonas</taxon>
    </lineage>
</organism>
<evidence type="ECO:0000313" key="2">
    <source>
        <dbReference type="EMBL" id="TVO58989.1"/>
    </source>
</evidence>
<gene>
    <name evidence="1" type="primary">smg</name>
    <name evidence="2" type="ORF">FHP91_04870</name>
</gene>
<dbReference type="Pfam" id="PF04361">
    <property type="entry name" value="DUF494"/>
    <property type="match status" value="1"/>
</dbReference>
<dbReference type="EMBL" id="VMNK01000003">
    <property type="protein sequence ID" value="TVO58989.1"/>
    <property type="molecule type" value="Genomic_DNA"/>
</dbReference>
<evidence type="ECO:0000256" key="1">
    <source>
        <dbReference type="HAMAP-Rule" id="MF_00598"/>
    </source>
</evidence>
<comment type="caution">
    <text evidence="2">The sequence shown here is derived from an EMBL/GenBank/DDBJ whole genome shotgun (WGS) entry which is preliminary data.</text>
</comment>
<sequence>MFDVLVYLFETYIHAEACPAPEQLARRLTAAGFEEDEISDALAWLSDLNQTASEYTAFSTPSAGAMRLYSSEETAKLGREGIGFLLFLEDSGVLDGANRELILDRLMALPDSHVSISRLKVIVLIVLWKQAYPMDSLVLDELLSEDDDISPALH</sequence>
<dbReference type="AlphaFoldDB" id="A0A557R1F7"/>
<comment type="similarity">
    <text evidence="1">Belongs to the Smg family.</text>
</comment>
<dbReference type="OrthoDB" id="5297467at2"/>
<protein>
    <recommendedName>
        <fullName evidence="1">Protein Smg homolog</fullName>
    </recommendedName>
</protein>
<reference evidence="2 3" key="1">
    <citation type="submission" date="2019-07" db="EMBL/GenBank/DDBJ databases">
        <title>The pathways for chlorine oxyanion respiration interact through the shared metabolite chlorate.</title>
        <authorList>
            <person name="Barnum T.P."/>
            <person name="Cheng Y."/>
            <person name="Hill K.A."/>
            <person name="Lucas L.N."/>
            <person name="Carlson H.K."/>
            <person name="Coates J.D."/>
        </authorList>
    </citation>
    <scope>NUCLEOTIDE SEQUENCE [LARGE SCALE GENOMIC DNA]</scope>
    <source>
        <strain evidence="2 3">SFB-3</strain>
    </source>
</reference>
<accession>A0A557R1F7</accession>
<dbReference type="RefSeq" id="WP_144308500.1">
    <property type="nucleotide sequence ID" value="NZ_VMNK01000003.1"/>
</dbReference>